<keyword evidence="3 6" id="KW-1133">Transmembrane helix</keyword>
<accession>A0ABN8BCK1</accession>
<keyword evidence="9" id="KW-1185">Reference proteome</keyword>
<feature type="domain" description="MARVEL" evidence="7">
    <location>
        <begin position="100"/>
        <end position="240"/>
    </location>
</feature>
<evidence type="ECO:0000256" key="2">
    <source>
        <dbReference type="ARBA" id="ARBA00022692"/>
    </source>
</evidence>
<evidence type="ECO:0000313" key="8">
    <source>
        <dbReference type="EMBL" id="CAH0406518.1"/>
    </source>
</evidence>
<dbReference type="PANTHER" id="PTHR22776:SF92">
    <property type="entry name" value="LD04844P"/>
    <property type="match status" value="1"/>
</dbReference>
<feature type="transmembrane region" description="Helical" evidence="6">
    <location>
        <begin position="107"/>
        <end position="127"/>
    </location>
</feature>
<dbReference type="EMBL" id="OU963899">
    <property type="protein sequence ID" value="CAH0406518.1"/>
    <property type="molecule type" value="Genomic_DNA"/>
</dbReference>
<evidence type="ECO:0000256" key="3">
    <source>
        <dbReference type="ARBA" id="ARBA00022989"/>
    </source>
</evidence>
<evidence type="ECO:0000313" key="9">
    <source>
        <dbReference type="Proteomes" id="UP001153292"/>
    </source>
</evidence>
<keyword evidence="4 5" id="KW-0472">Membrane</keyword>
<organism evidence="8 9">
    <name type="scientific">Chilo suppressalis</name>
    <name type="common">Asiatic rice borer moth</name>
    <dbReference type="NCBI Taxonomy" id="168631"/>
    <lineage>
        <taxon>Eukaryota</taxon>
        <taxon>Metazoa</taxon>
        <taxon>Ecdysozoa</taxon>
        <taxon>Arthropoda</taxon>
        <taxon>Hexapoda</taxon>
        <taxon>Insecta</taxon>
        <taxon>Pterygota</taxon>
        <taxon>Neoptera</taxon>
        <taxon>Endopterygota</taxon>
        <taxon>Lepidoptera</taxon>
        <taxon>Glossata</taxon>
        <taxon>Ditrysia</taxon>
        <taxon>Pyraloidea</taxon>
        <taxon>Crambidae</taxon>
        <taxon>Crambinae</taxon>
        <taxon>Chilo</taxon>
    </lineage>
</organism>
<comment type="subcellular location">
    <subcellularLocation>
        <location evidence="1">Membrane</location>
        <topology evidence="1">Multi-pass membrane protein</topology>
    </subcellularLocation>
</comment>
<gene>
    <name evidence="8" type="ORF">CHILSU_LOCUS9895</name>
</gene>
<dbReference type="PANTHER" id="PTHR22776">
    <property type="entry name" value="MARVEL-CONTAINING POTENTIAL LIPID RAFT-ASSOCIATED PROTEIN"/>
    <property type="match status" value="1"/>
</dbReference>
<dbReference type="PROSITE" id="PS51225">
    <property type="entry name" value="MARVEL"/>
    <property type="match status" value="1"/>
</dbReference>
<sequence length="242" mass="26751">MGGAKRSYIPMRSQLIKLIGKFLTIDDSSRSEAETGMQPKVDNSTPCESQPYKTAPALYKNNYFLKIFRIFAKSTMSHTVTITRTTAVSTGTAVYVNSGYLSTTPGLLKLAQLLLGAACVGVVGYYMDHGNYYYTVSPKAELFYLLVAVAFLIGTFCLFTACLVSLSTASIISKTIYELIYHGVAFIMYLASGLTLMIEVNHYKNNYGRNYEPYLAAAIMGLVMAVLYLLSTFFANRSYRGI</sequence>
<reference evidence="8" key="1">
    <citation type="submission" date="2021-12" db="EMBL/GenBank/DDBJ databases">
        <authorList>
            <person name="King R."/>
        </authorList>
    </citation>
    <scope>NUCLEOTIDE SEQUENCE</scope>
</reference>
<evidence type="ECO:0000256" key="6">
    <source>
        <dbReference type="SAM" id="Phobius"/>
    </source>
</evidence>
<dbReference type="InterPro" id="IPR008253">
    <property type="entry name" value="Marvel"/>
</dbReference>
<feature type="transmembrane region" description="Helical" evidence="6">
    <location>
        <begin position="142"/>
        <end position="167"/>
    </location>
</feature>
<dbReference type="Pfam" id="PF01284">
    <property type="entry name" value="MARVEL"/>
    <property type="match status" value="1"/>
</dbReference>
<dbReference type="Proteomes" id="UP001153292">
    <property type="component" value="Chromosome 6"/>
</dbReference>
<protein>
    <recommendedName>
        <fullName evidence="7">MARVEL domain-containing protein</fullName>
    </recommendedName>
</protein>
<name>A0ABN8BCK1_CHISP</name>
<evidence type="ECO:0000256" key="5">
    <source>
        <dbReference type="PROSITE-ProRule" id="PRU00581"/>
    </source>
</evidence>
<proteinExistence type="predicted"/>
<feature type="transmembrane region" description="Helical" evidence="6">
    <location>
        <begin position="179"/>
        <end position="198"/>
    </location>
</feature>
<keyword evidence="2 5" id="KW-0812">Transmembrane</keyword>
<evidence type="ECO:0000259" key="7">
    <source>
        <dbReference type="PROSITE" id="PS51225"/>
    </source>
</evidence>
<evidence type="ECO:0000256" key="1">
    <source>
        <dbReference type="ARBA" id="ARBA00004141"/>
    </source>
</evidence>
<feature type="transmembrane region" description="Helical" evidence="6">
    <location>
        <begin position="214"/>
        <end position="235"/>
    </location>
</feature>
<evidence type="ECO:0000256" key="4">
    <source>
        <dbReference type="ARBA" id="ARBA00023136"/>
    </source>
</evidence>
<dbReference type="InterPro" id="IPR050578">
    <property type="entry name" value="MARVEL-CKLF_proteins"/>
</dbReference>